<evidence type="ECO:0000313" key="2">
    <source>
        <dbReference type="Proteomes" id="UP001205906"/>
    </source>
</evidence>
<dbReference type="RefSeq" id="WP_252821144.1">
    <property type="nucleotide sequence ID" value="NZ_JAMXQS010000008.1"/>
</dbReference>
<name>A0ABT1C9K0_9HYPH</name>
<reference evidence="1 2" key="1">
    <citation type="submission" date="2022-06" db="EMBL/GenBank/DDBJ databases">
        <title>Mesorhizobium sp. strain RP14 Genome sequencing and assembly.</title>
        <authorList>
            <person name="Kim I."/>
        </authorList>
    </citation>
    <scope>NUCLEOTIDE SEQUENCE [LARGE SCALE GENOMIC DNA]</scope>
    <source>
        <strain evidence="2">RP14(2022)</strain>
    </source>
</reference>
<evidence type="ECO:0000313" key="1">
    <source>
        <dbReference type="EMBL" id="MCO6051510.1"/>
    </source>
</evidence>
<dbReference type="EMBL" id="JAMXQS010000008">
    <property type="protein sequence ID" value="MCO6051510.1"/>
    <property type="molecule type" value="Genomic_DNA"/>
</dbReference>
<keyword evidence="2" id="KW-1185">Reference proteome</keyword>
<gene>
    <name evidence="1" type="ORF">NGM99_17130</name>
</gene>
<organism evidence="1 2">
    <name type="scientific">Mesorhizobium liriopis</name>
    <dbReference type="NCBI Taxonomy" id="2953882"/>
    <lineage>
        <taxon>Bacteria</taxon>
        <taxon>Pseudomonadati</taxon>
        <taxon>Pseudomonadota</taxon>
        <taxon>Alphaproteobacteria</taxon>
        <taxon>Hyphomicrobiales</taxon>
        <taxon>Phyllobacteriaceae</taxon>
        <taxon>Mesorhizobium</taxon>
    </lineage>
</organism>
<proteinExistence type="predicted"/>
<accession>A0ABT1C9K0</accession>
<protein>
    <submittedName>
        <fullName evidence="1">Uncharacterized protein</fullName>
    </submittedName>
</protein>
<comment type="caution">
    <text evidence="1">The sequence shown here is derived from an EMBL/GenBank/DDBJ whole genome shotgun (WGS) entry which is preliminary data.</text>
</comment>
<sequence length="57" mass="6743">MTAANDNTPAHIRSAIVESMEWHWRHFYKVEGRSNELDAERDRRLIEKMRSAVILFG</sequence>
<dbReference type="Proteomes" id="UP001205906">
    <property type="component" value="Unassembled WGS sequence"/>
</dbReference>